<name>D5RMY9_9PROT</name>
<dbReference type="EMBL" id="ADVL01000421">
    <property type="protein sequence ID" value="EFH11328.1"/>
    <property type="molecule type" value="Genomic_DNA"/>
</dbReference>
<dbReference type="HOGENOM" id="CLU_1237384_0_0_5"/>
<evidence type="ECO:0008006" key="4">
    <source>
        <dbReference type="Google" id="ProtNLM"/>
    </source>
</evidence>
<feature type="signal peptide" evidence="1">
    <location>
        <begin position="1"/>
        <end position="30"/>
    </location>
</feature>
<evidence type="ECO:0000256" key="1">
    <source>
        <dbReference type="SAM" id="SignalP"/>
    </source>
</evidence>
<evidence type="ECO:0000313" key="2">
    <source>
        <dbReference type="EMBL" id="EFH11328.1"/>
    </source>
</evidence>
<keyword evidence="1" id="KW-0732">Signal</keyword>
<accession>D5RMY9</accession>
<reference evidence="2 3" key="1">
    <citation type="submission" date="2010-04" db="EMBL/GenBank/DDBJ databases">
        <authorList>
            <person name="Qin X."/>
            <person name="Bachman B."/>
            <person name="Battles P."/>
            <person name="Bell A."/>
            <person name="Bess C."/>
            <person name="Bickham C."/>
            <person name="Chaboub L."/>
            <person name="Chen D."/>
            <person name="Coyle M."/>
            <person name="Deiros D.R."/>
            <person name="Dinh H."/>
            <person name="Forbes L."/>
            <person name="Fowler G."/>
            <person name="Francisco L."/>
            <person name="Fu Q."/>
            <person name="Gubbala S."/>
            <person name="Hale W."/>
            <person name="Han Y."/>
            <person name="Hemphill L."/>
            <person name="Highlander S.K."/>
            <person name="Hirani K."/>
            <person name="Hogues M."/>
            <person name="Jackson L."/>
            <person name="Jakkamsetti A."/>
            <person name="Javaid M."/>
            <person name="Jiang H."/>
            <person name="Korchina V."/>
            <person name="Kovar C."/>
            <person name="Lara F."/>
            <person name="Lee S."/>
            <person name="Mata R."/>
            <person name="Mathew T."/>
            <person name="Moen C."/>
            <person name="Morales K."/>
            <person name="Munidasa M."/>
            <person name="Nazareth L."/>
            <person name="Ngo R."/>
            <person name="Nguyen L."/>
            <person name="Okwuonu G."/>
            <person name="Ongeri F."/>
            <person name="Patil S."/>
            <person name="Petrosino J."/>
            <person name="Pham C."/>
            <person name="Pham P."/>
            <person name="Pu L.-L."/>
            <person name="Puazo M."/>
            <person name="Raj R."/>
            <person name="Reid J."/>
            <person name="Rouhana J."/>
            <person name="Saada N."/>
            <person name="Shang Y."/>
            <person name="Simmons D."/>
            <person name="Thornton R."/>
            <person name="Warren J."/>
            <person name="Weissenberger G."/>
            <person name="Zhang J."/>
            <person name="Zhang L."/>
            <person name="Zhou C."/>
            <person name="Zhu D."/>
            <person name="Muzny D."/>
            <person name="Worley K."/>
            <person name="Gibbs R."/>
        </authorList>
    </citation>
    <scope>NUCLEOTIDE SEQUENCE [LARGE SCALE GENOMIC DNA]</scope>
    <source>
        <strain evidence="2 3">ATCC 49957</strain>
    </source>
</reference>
<feature type="chain" id="PRO_5003076037" description="Tat pathway signal sequence domain protein" evidence="1">
    <location>
        <begin position="31"/>
        <end position="224"/>
    </location>
</feature>
<sequence>MSHLPQLGRRGLLLGLAALAATRHARLAVAATPAPGLPAPEARLVVVLLRGAMDGMTALAPYGDANYAAARGGIALPEPGQEGGLLDCGGFFGLHPRLAALHGFYREGALLPVHAVAGPYRNRSHFEAQDMLESGAPERLSSGWLNRALAGLPPPRGTQPDLALALGLDLPLLMRGPRRVGMWAPPRPTRPAPDLYLRMADLLHADPEIGPAVADGLRGRGYAE</sequence>
<keyword evidence="3" id="KW-1185">Reference proteome</keyword>
<comment type="caution">
    <text evidence="2">The sequence shown here is derived from an EMBL/GenBank/DDBJ whole genome shotgun (WGS) entry which is preliminary data.</text>
</comment>
<gene>
    <name evidence="2" type="ORF">HMPREF0731_2450</name>
</gene>
<dbReference type="RefSeq" id="WP_007005380.1">
    <property type="nucleotide sequence ID" value="NZ_GG770782.1"/>
</dbReference>
<protein>
    <recommendedName>
        <fullName evidence="4">Tat pathway signal sequence domain protein</fullName>
    </recommendedName>
</protein>
<organism evidence="2 3">
    <name type="scientific">Pseudoroseomonas cervicalis ATCC 49957</name>
    <dbReference type="NCBI Taxonomy" id="525371"/>
    <lineage>
        <taxon>Bacteria</taxon>
        <taxon>Pseudomonadati</taxon>
        <taxon>Pseudomonadota</taxon>
        <taxon>Alphaproteobacteria</taxon>
        <taxon>Acetobacterales</taxon>
        <taxon>Roseomonadaceae</taxon>
        <taxon>Roseomonas</taxon>
    </lineage>
</organism>
<evidence type="ECO:0000313" key="3">
    <source>
        <dbReference type="Proteomes" id="UP000005324"/>
    </source>
</evidence>
<dbReference type="Proteomes" id="UP000005324">
    <property type="component" value="Unassembled WGS sequence"/>
</dbReference>
<proteinExistence type="predicted"/>
<feature type="non-terminal residue" evidence="2">
    <location>
        <position position="224"/>
    </location>
</feature>
<dbReference type="AlphaFoldDB" id="D5RMY9"/>